<protein>
    <recommendedName>
        <fullName evidence="7">C-type lectin domain-containing protein</fullName>
    </recommendedName>
</protein>
<evidence type="ECO:0000313" key="5">
    <source>
        <dbReference type="EMBL" id="CAL4115149.1"/>
    </source>
</evidence>
<dbReference type="PROSITE" id="PS50041">
    <property type="entry name" value="C_TYPE_LECTIN_2"/>
    <property type="match status" value="1"/>
</dbReference>
<dbReference type="SMART" id="SM00254">
    <property type="entry name" value="ShKT"/>
    <property type="match status" value="1"/>
</dbReference>
<feature type="disulfide bond" evidence="1">
    <location>
        <begin position="39"/>
        <end position="52"/>
    </location>
</feature>
<gene>
    <name evidence="5" type="ORF">MNOR_LOCUS20597</name>
</gene>
<dbReference type="SUPFAM" id="SSF56436">
    <property type="entry name" value="C-type lectin-like"/>
    <property type="match status" value="1"/>
</dbReference>
<dbReference type="InterPro" id="IPR016187">
    <property type="entry name" value="CTDL_fold"/>
</dbReference>
<feature type="region of interest" description="Disordered" evidence="2">
    <location>
        <begin position="250"/>
        <end position="271"/>
    </location>
</feature>
<feature type="region of interest" description="Disordered" evidence="2">
    <location>
        <begin position="1"/>
        <end position="21"/>
    </location>
</feature>
<dbReference type="PROSITE" id="PS51670">
    <property type="entry name" value="SHKT"/>
    <property type="match status" value="1"/>
</dbReference>
<evidence type="ECO:0000256" key="1">
    <source>
        <dbReference type="PROSITE-ProRule" id="PRU01005"/>
    </source>
</evidence>
<dbReference type="InterPro" id="IPR016186">
    <property type="entry name" value="C-type_lectin-like/link_sf"/>
</dbReference>
<dbReference type="Pfam" id="PF14295">
    <property type="entry name" value="PAN_4"/>
    <property type="match status" value="4"/>
</dbReference>
<comment type="caution">
    <text evidence="5">The sequence shown here is derived from an EMBL/GenBank/DDBJ whole genome shotgun (WGS) entry which is preliminary data.</text>
</comment>
<reference evidence="5 6" key="1">
    <citation type="submission" date="2024-05" db="EMBL/GenBank/DDBJ databases">
        <authorList>
            <person name="Wallberg A."/>
        </authorList>
    </citation>
    <scope>NUCLEOTIDE SEQUENCE [LARGE SCALE GENOMIC DNA]</scope>
</reference>
<evidence type="ECO:0000259" key="3">
    <source>
        <dbReference type="PROSITE" id="PS50041"/>
    </source>
</evidence>
<feature type="non-terminal residue" evidence="5">
    <location>
        <position position="1"/>
    </location>
</feature>
<dbReference type="InterPro" id="IPR003582">
    <property type="entry name" value="ShKT_dom"/>
</dbReference>
<evidence type="ECO:0000259" key="4">
    <source>
        <dbReference type="PROSITE" id="PS51670"/>
    </source>
</evidence>
<organism evidence="5 6">
    <name type="scientific">Meganyctiphanes norvegica</name>
    <name type="common">Northern krill</name>
    <name type="synonym">Thysanopoda norvegica</name>
    <dbReference type="NCBI Taxonomy" id="48144"/>
    <lineage>
        <taxon>Eukaryota</taxon>
        <taxon>Metazoa</taxon>
        <taxon>Ecdysozoa</taxon>
        <taxon>Arthropoda</taxon>
        <taxon>Crustacea</taxon>
        <taxon>Multicrustacea</taxon>
        <taxon>Malacostraca</taxon>
        <taxon>Eumalacostraca</taxon>
        <taxon>Eucarida</taxon>
        <taxon>Euphausiacea</taxon>
        <taxon>Euphausiidae</taxon>
        <taxon>Meganyctiphanes</taxon>
    </lineage>
</organism>
<keyword evidence="6" id="KW-1185">Reference proteome</keyword>
<comment type="caution">
    <text evidence="1">Lacks conserved residue(s) required for the propagation of feature annotation.</text>
</comment>
<dbReference type="CDD" id="cd00037">
    <property type="entry name" value="CLECT"/>
    <property type="match status" value="1"/>
</dbReference>
<evidence type="ECO:0008006" key="7">
    <source>
        <dbReference type="Google" id="ProtNLM"/>
    </source>
</evidence>
<feature type="domain" description="C-type lectin" evidence="3">
    <location>
        <begin position="507"/>
        <end position="612"/>
    </location>
</feature>
<accession>A0AAV2R4J4</accession>
<evidence type="ECO:0000313" key="6">
    <source>
        <dbReference type="Proteomes" id="UP001497623"/>
    </source>
</evidence>
<evidence type="ECO:0000256" key="2">
    <source>
        <dbReference type="SAM" id="MobiDB-lite"/>
    </source>
</evidence>
<keyword evidence="1" id="KW-1015">Disulfide bond</keyword>
<dbReference type="InterPro" id="IPR003609">
    <property type="entry name" value="Pan_app"/>
</dbReference>
<proteinExistence type="predicted"/>
<name>A0AAV2R4J4_MEGNR</name>
<feature type="domain" description="ShKT" evidence="4">
    <location>
        <begin position="23"/>
        <end position="55"/>
    </location>
</feature>
<dbReference type="InterPro" id="IPR001304">
    <property type="entry name" value="C-type_lectin-like"/>
</dbReference>
<dbReference type="AlphaFoldDB" id="A0AAV2R4J4"/>
<dbReference type="Proteomes" id="UP001497623">
    <property type="component" value="Unassembled WGS sequence"/>
</dbReference>
<feature type="disulfide bond" evidence="1">
    <location>
        <begin position="30"/>
        <end position="48"/>
    </location>
</feature>
<sequence length="631" mass="72526">KQELPGTKENLREARSGIPKEPCEDGNEKCAQWAKLGTCNHPYMEWKCRNSCNLCDMLLLDEATPSEYLQEERIWSDIQCENLGWHTTTNPEMCMIKCDQTAQCTAFHYAQGKGCSLRKCPVPIPEPTQSNAAFKGYHITGSSGSGTMGGLTHTINTDQSTRSTSTSKDYINYDYKATKKVWNDAQCDKMGWIGSITRGLCMKECDGRDGCNAFAYSSGRGCYLRKCPTPIPVPTEDREGFVGYYIRAGSRTSQQQVSRPRPHDSSSSRPSTRFTHWLWKSMIWSDRQCPNMGWMNTTSWRTCAKKCDSTPGCTAFHFANKKGCSLRECPTPVPAPILRNKEFVGYLRVSDEEYKKELAKKNKDRSYGKSEYLKWPEENRVWSSDQCDNLEYLLGRSLEECKKACDQEYGCSAFHYALGLGCSLKRCPFPLPRPERKSNTYRGYYKLSSGDGRSSTYQSEQYDMKYGDSSNRRSFYKNRGSYSHRGSFKSYYGKRVLVPTIYDSPISWDDALDICYDQRMKPFIPTTSSDFKWVEEVLETLGPLRGMWLPASDSRKEGRLMWSNGSSASNIDYEWNWFGDDELKYDRYDSDCMEFVNHGRDNSLIMTPCDWNRYPMICIESWQRQLSHDPM</sequence>
<dbReference type="Pfam" id="PF01549">
    <property type="entry name" value="ShK"/>
    <property type="match status" value="1"/>
</dbReference>
<dbReference type="Gene3D" id="3.10.100.10">
    <property type="entry name" value="Mannose-Binding Protein A, subunit A"/>
    <property type="match status" value="1"/>
</dbReference>
<dbReference type="Gene3D" id="1.10.10.1940">
    <property type="match status" value="1"/>
</dbReference>
<dbReference type="EMBL" id="CAXKWB010016028">
    <property type="protein sequence ID" value="CAL4115149.1"/>
    <property type="molecule type" value="Genomic_DNA"/>
</dbReference>